<keyword evidence="2" id="KW-1185">Reference proteome</keyword>
<gene>
    <name evidence="1" type="ORF">ACFO3F_09455</name>
</gene>
<comment type="caution">
    <text evidence="1">The sequence shown here is derived from an EMBL/GenBank/DDBJ whole genome shotgun (WGS) entry which is preliminary data.</text>
</comment>
<dbReference type="RefSeq" id="WP_122823649.1">
    <property type="nucleotide sequence ID" value="NZ_CP033325.1"/>
</dbReference>
<sequence>MTHQDVAERAPTSVPRTLGRWGLAAVLITGGVGHLTRPDEFLAQVPPFFPARDKVVYYSTFVEFALGAALVLARRHKVRVGWVVAAFFVLIFPGNISQFLTRTDAFGLDSDAARGIRLLFQPLLVVWALWSTGAWAARRRARGAATGASRRR</sequence>
<dbReference type="Proteomes" id="UP001595955">
    <property type="component" value="Unassembled WGS sequence"/>
</dbReference>
<dbReference type="PANTHER" id="PTHR36974:SF1">
    <property type="entry name" value="DOXX FAMILY MEMBRANE PROTEIN"/>
    <property type="match status" value="1"/>
</dbReference>
<evidence type="ECO:0000313" key="1">
    <source>
        <dbReference type="EMBL" id="MFC4555471.1"/>
    </source>
</evidence>
<name>A0ABV9DAS3_9MICO</name>
<reference evidence="2" key="1">
    <citation type="journal article" date="2019" name="Int. J. Syst. Evol. Microbiol.">
        <title>The Global Catalogue of Microorganisms (GCM) 10K type strain sequencing project: providing services to taxonomists for standard genome sequencing and annotation.</title>
        <authorList>
            <consortium name="The Broad Institute Genomics Platform"/>
            <consortium name="The Broad Institute Genome Sequencing Center for Infectious Disease"/>
            <person name="Wu L."/>
            <person name="Ma J."/>
        </authorList>
    </citation>
    <scope>NUCLEOTIDE SEQUENCE [LARGE SCALE GENOMIC DNA]</scope>
    <source>
        <strain evidence="2">JCM 3369</strain>
    </source>
</reference>
<organism evidence="1 2">
    <name type="scientific">Georgenia faecalis</name>
    <dbReference type="NCBI Taxonomy" id="2483799"/>
    <lineage>
        <taxon>Bacteria</taxon>
        <taxon>Bacillati</taxon>
        <taxon>Actinomycetota</taxon>
        <taxon>Actinomycetes</taxon>
        <taxon>Micrococcales</taxon>
        <taxon>Bogoriellaceae</taxon>
        <taxon>Georgenia</taxon>
    </lineage>
</organism>
<evidence type="ECO:0008006" key="3">
    <source>
        <dbReference type="Google" id="ProtNLM"/>
    </source>
</evidence>
<dbReference type="PANTHER" id="PTHR36974">
    <property type="entry name" value="MEMBRANE PROTEIN-RELATED"/>
    <property type="match status" value="1"/>
</dbReference>
<proteinExistence type="predicted"/>
<dbReference type="EMBL" id="JBHSGF010000006">
    <property type="protein sequence ID" value="MFC4555471.1"/>
    <property type="molecule type" value="Genomic_DNA"/>
</dbReference>
<evidence type="ECO:0000313" key="2">
    <source>
        <dbReference type="Proteomes" id="UP001595955"/>
    </source>
</evidence>
<accession>A0ABV9DAS3</accession>
<protein>
    <recommendedName>
        <fullName evidence="3">DoxX family membrane protein</fullName>
    </recommendedName>
</protein>